<organism evidence="6 7">
    <name type="scientific">Sulfidibacter corallicola</name>
    <dbReference type="NCBI Taxonomy" id="2818388"/>
    <lineage>
        <taxon>Bacteria</taxon>
        <taxon>Pseudomonadati</taxon>
        <taxon>Acidobacteriota</taxon>
        <taxon>Holophagae</taxon>
        <taxon>Acanthopleuribacterales</taxon>
        <taxon>Acanthopleuribacteraceae</taxon>
        <taxon>Sulfidibacter</taxon>
    </lineage>
</organism>
<keyword evidence="2 5" id="KW-0812">Transmembrane</keyword>
<keyword evidence="7" id="KW-1185">Reference proteome</keyword>
<dbReference type="KEGG" id="scor:J3U87_07225"/>
<accession>A0A8A4TQK4</accession>
<evidence type="ECO:0000256" key="4">
    <source>
        <dbReference type="ARBA" id="ARBA00023136"/>
    </source>
</evidence>
<evidence type="ECO:0000313" key="7">
    <source>
        <dbReference type="Proteomes" id="UP000663929"/>
    </source>
</evidence>
<protein>
    <submittedName>
        <fullName evidence="6">YcjF family protein</fullName>
    </submittedName>
</protein>
<proteinExistence type="predicted"/>
<name>A0A8A4TQK4_SULCO</name>
<reference evidence="6" key="1">
    <citation type="submission" date="2021-03" db="EMBL/GenBank/DDBJ databases">
        <title>Acanthopleuribacteraceae sp. M133.</title>
        <authorList>
            <person name="Wang G."/>
        </authorList>
    </citation>
    <scope>NUCLEOTIDE SEQUENCE</scope>
    <source>
        <strain evidence="6">M133</strain>
    </source>
</reference>
<evidence type="ECO:0000313" key="6">
    <source>
        <dbReference type="EMBL" id="QTD52249.1"/>
    </source>
</evidence>
<comment type="subcellular location">
    <subcellularLocation>
        <location evidence="1">Membrane</location>
        <topology evidence="1">Multi-pass membrane protein</topology>
    </subcellularLocation>
</comment>
<evidence type="ECO:0000256" key="1">
    <source>
        <dbReference type="ARBA" id="ARBA00004141"/>
    </source>
</evidence>
<feature type="transmembrane region" description="Helical" evidence="5">
    <location>
        <begin position="100"/>
        <end position="121"/>
    </location>
</feature>
<evidence type="ECO:0000256" key="3">
    <source>
        <dbReference type="ARBA" id="ARBA00022989"/>
    </source>
</evidence>
<keyword evidence="3 5" id="KW-1133">Transmembrane helix</keyword>
<dbReference type="GO" id="GO:0016020">
    <property type="term" value="C:membrane"/>
    <property type="evidence" value="ECO:0007669"/>
    <property type="project" value="UniProtKB-SubCell"/>
</dbReference>
<dbReference type="RefSeq" id="WP_237382358.1">
    <property type="nucleotide sequence ID" value="NZ_CP071793.1"/>
</dbReference>
<dbReference type="EMBL" id="CP071793">
    <property type="protein sequence ID" value="QTD52249.1"/>
    <property type="molecule type" value="Genomic_DNA"/>
</dbReference>
<evidence type="ECO:0000256" key="5">
    <source>
        <dbReference type="SAM" id="Phobius"/>
    </source>
</evidence>
<dbReference type="Pfam" id="PF05128">
    <property type="entry name" value="DUF697"/>
    <property type="match status" value="1"/>
</dbReference>
<dbReference type="InterPro" id="IPR021147">
    <property type="entry name" value="DUF697"/>
</dbReference>
<feature type="transmembrane region" description="Helical" evidence="5">
    <location>
        <begin position="27"/>
        <end position="51"/>
    </location>
</feature>
<sequence>MEATAEQTETFASPHEEAANKIVNQNMLWAAGVGIFPIPVVDFVGITAVQLKMINDLANLYEIPFRRDVGKSIVASLVASLGAPTLAFGTVGSILKGLPLVGPVLGGLALPGFSAALTYAIGRVFIQHFETGGNMLDFDVEGMRAHFAKAFEEGKEEAAAPA</sequence>
<feature type="transmembrane region" description="Helical" evidence="5">
    <location>
        <begin position="72"/>
        <end position="94"/>
    </location>
</feature>
<evidence type="ECO:0000256" key="2">
    <source>
        <dbReference type="ARBA" id="ARBA00022692"/>
    </source>
</evidence>
<dbReference type="AlphaFoldDB" id="A0A8A4TQK4"/>
<gene>
    <name evidence="6" type="ORF">J3U87_07225</name>
</gene>
<dbReference type="Proteomes" id="UP000663929">
    <property type="component" value="Chromosome"/>
</dbReference>
<keyword evidence="4 5" id="KW-0472">Membrane</keyword>